<evidence type="ECO:0000256" key="1">
    <source>
        <dbReference type="ARBA" id="ARBA00001823"/>
    </source>
</evidence>
<evidence type="ECO:0000256" key="2">
    <source>
        <dbReference type="ARBA" id="ARBA00012121"/>
    </source>
</evidence>
<dbReference type="EC" id="2.7.1.25" evidence="2 6"/>
<dbReference type="EMBL" id="JAQNDO010000001">
    <property type="protein sequence ID" value="MDC0747699.1"/>
    <property type="molecule type" value="Genomic_DNA"/>
</dbReference>
<dbReference type="InterPro" id="IPR025980">
    <property type="entry name" value="ATP-Sase_PUA-like_dom"/>
</dbReference>
<keyword evidence="4 6" id="KW-0547">Nucleotide-binding</keyword>
<protein>
    <recommendedName>
        <fullName evidence="2 6">Adenylyl-sulfate kinase</fullName>
        <ecNumber evidence="2 6">2.7.1.25</ecNumber>
    </recommendedName>
    <alternativeName>
        <fullName evidence="6">APS kinase</fullName>
    </alternativeName>
    <alternativeName>
        <fullName evidence="6">ATP adenosine-5'-phosphosulfate 3'-phosphotransferase</fullName>
    </alternativeName>
    <alternativeName>
        <fullName evidence="6">Adenosine-5'-phosphosulfate kinase</fullName>
    </alternativeName>
</protein>
<accession>A0ABT5F264</accession>
<dbReference type="GO" id="GO:0004020">
    <property type="term" value="F:adenylylsulfate kinase activity"/>
    <property type="evidence" value="ECO:0007669"/>
    <property type="project" value="UniProtKB-EC"/>
</dbReference>
<name>A0ABT5F264_9BACT</name>
<proteinExistence type="inferred from homology"/>
<feature type="domain" description="Sulphate adenylyltransferase catalytic" evidence="8">
    <location>
        <begin position="360"/>
        <end position="565"/>
    </location>
</feature>
<dbReference type="Gene3D" id="3.10.400.10">
    <property type="entry name" value="Sulfate adenylyltransferase"/>
    <property type="match status" value="1"/>
</dbReference>
<dbReference type="Pfam" id="PF01583">
    <property type="entry name" value="APS_kinase"/>
    <property type="match status" value="1"/>
</dbReference>
<dbReference type="PANTHER" id="PTHR42700:SF1">
    <property type="entry name" value="SULFATE ADENYLYLTRANSFERASE"/>
    <property type="match status" value="1"/>
</dbReference>
<comment type="caution">
    <text evidence="10">The sequence shown here is derived from an EMBL/GenBank/DDBJ whole genome shotgun (WGS) entry which is preliminary data.</text>
</comment>
<dbReference type="Gene3D" id="3.40.50.620">
    <property type="entry name" value="HUPs"/>
    <property type="match status" value="1"/>
</dbReference>
<comment type="similarity">
    <text evidence="6">Belongs to the APS kinase family.</text>
</comment>
<evidence type="ECO:0000259" key="8">
    <source>
        <dbReference type="Pfam" id="PF01747"/>
    </source>
</evidence>
<dbReference type="SUPFAM" id="SSF52540">
    <property type="entry name" value="P-loop containing nucleoside triphosphate hydrolases"/>
    <property type="match status" value="1"/>
</dbReference>
<evidence type="ECO:0000259" key="9">
    <source>
        <dbReference type="Pfam" id="PF14306"/>
    </source>
</evidence>
<dbReference type="Gene3D" id="3.40.50.300">
    <property type="entry name" value="P-loop containing nucleotide triphosphate hydrolases"/>
    <property type="match status" value="1"/>
</dbReference>
<reference evidence="10 11" key="1">
    <citation type="submission" date="2022-11" db="EMBL/GenBank/DDBJ databases">
        <title>Minimal conservation of predation-associated metabolite biosynthetic gene clusters underscores biosynthetic potential of Myxococcota including descriptions for ten novel species: Archangium lansinium sp. nov., Myxococcus landrumus sp. nov., Nannocystis bai.</title>
        <authorList>
            <person name="Ahearne A."/>
            <person name="Stevens C."/>
            <person name="Dowd S."/>
        </authorList>
    </citation>
    <scope>NUCLEOTIDE SEQUENCE [LARGE SCALE GENOMIC DNA]</scope>
    <source>
        <strain evidence="10 11">RJM3</strain>
    </source>
</reference>
<dbReference type="NCBIfam" id="NF003013">
    <property type="entry name" value="PRK03846.1"/>
    <property type="match status" value="1"/>
</dbReference>
<dbReference type="NCBIfam" id="TIGR00455">
    <property type="entry name" value="apsK"/>
    <property type="match status" value="1"/>
</dbReference>
<feature type="domain" description="APS kinase" evidence="7">
    <location>
        <begin position="3"/>
        <end position="149"/>
    </location>
</feature>
<dbReference type="InterPro" id="IPR059117">
    <property type="entry name" value="APS_kinase_dom"/>
</dbReference>
<dbReference type="Pfam" id="PF14306">
    <property type="entry name" value="PUA_2"/>
    <property type="match status" value="1"/>
</dbReference>
<dbReference type="InterPro" id="IPR014729">
    <property type="entry name" value="Rossmann-like_a/b/a_fold"/>
</dbReference>
<feature type="domain" description="ATP-sulfurylase PUA-like" evidence="9">
    <location>
        <begin position="194"/>
        <end position="350"/>
    </location>
</feature>
<dbReference type="Proteomes" id="UP001221411">
    <property type="component" value="Unassembled WGS sequence"/>
</dbReference>
<evidence type="ECO:0000313" key="11">
    <source>
        <dbReference type="Proteomes" id="UP001221411"/>
    </source>
</evidence>
<dbReference type="RefSeq" id="WP_271926289.1">
    <property type="nucleotide sequence ID" value="NZ_JAQNDO010000001.1"/>
</dbReference>
<evidence type="ECO:0000256" key="5">
    <source>
        <dbReference type="ARBA" id="ARBA00022840"/>
    </source>
</evidence>
<dbReference type="InterPro" id="IPR024951">
    <property type="entry name" value="Sulfurylase_cat_dom"/>
</dbReference>
<dbReference type="PANTHER" id="PTHR42700">
    <property type="entry name" value="SULFATE ADENYLYLTRANSFERASE"/>
    <property type="match status" value="1"/>
</dbReference>
<feature type="active site" description="Phosphoserine intermediate" evidence="6">
    <location>
        <position position="84"/>
    </location>
</feature>
<evidence type="ECO:0000313" key="10">
    <source>
        <dbReference type="EMBL" id="MDC0747699.1"/>
    </source>
</evidence>
<evidence type="ECO:0000256" key="4">
    <source>
        <dbReference type="ARBA" id="ARBA00022741"/>
    </source>
</evidence>
<comment type="catalytic activity">
    <reaction evidence="1 6">
        <text>adenosine 5'-phosphosulfate + ATP = 3'-phosphoadenylyl sulfate + ADP + H(+)</text>
        <dbReference type="Rhea" id="RHEA:24152"/>
        <dbReference type="ChEBI" id="CHEBI:15378"/>
        <dbReference type="ChEBI" id="CHEBI:30616"/>
        <dbReference type="ChEBI" id="CHEBI:58243"/>
        <dbReference type="ChEBI" id="CHEBI:58339"/>
        <dbReference type="ChEBI" id="CHEBI:456216"/>
        <dbReference type="EC" id="2.7.1.25"/>
    </reaction>
</comment>
<dbReference type="CDD" id="cd02027">
    <property type="entry name" value="APSK"/>
    <property type="match status" value="1"/>
</dbReference>
<dbReference type="SUPFAM" id="SSF88697">
    <property type="entry name" value="PUA domain-like"/>
    <property type="match status" value="1"/>
</dbReference>
<dbReference type="SUPFAM" id="SSF52374">
    <property type="entry name" value="Nucleotidylyl transferase"/>
    <property type="match status" value="1"/>
</dbReference>
<gene>
    <name evidence="6 10" type="primary">cysC</name>
    <name evidence="10" type="ORF">POL67_40575</name>
</gene>
<feature type="binding site" evidence="6">
    <location>
        <begin position="10"/>
        <end position="17"/>
    </location>
    <ligand>
        <name>ATP</name>
        <dbReference type="ChEBI" id="CHEBI:30616"/>
    </ligand>
</feature>
<evidence type="ECO:0000256" key="6">
    <source>
        <dbReference type="HAMAP-Rule" id="MF_00065"/>
    </source>
</evidence>
<keyword evidence="3 6" id="KW-0808">Transferase</keyword>
<dbReference type="NCBIfam" id="NF002059">
    <property type="entry name" value="PRK00889.1"/>
    <property type="match status" value="1"/>
</dbReference>
<dbReference type="InterPro" id="IPR027417">
    <property type="entry name" value="P-loop_NTPase"/>
</dbReference>
<evidence type="ECO:0000259" key="7">
    <source>
        <dbReference type="Pfam" id="PF01583"/>
    </source>
</evidence>
<dbReference type="InterPro" id="IPR002891">
    <property type="entry name" value="APS"/>
</dbReference>
<dbReference type="InterPro" id="IPR050512">
    <property type="entry name" value="Sulf_AdTrans/APS_kinase"/>
</dbReference>
<keyword evidence="6 10" id="KW-0418">Kinase</keyword>
<keyword evidence="11" id="KW-1185">Reference proteome</keyword>
<comment type="pathway">
    <text evidence="6">Sulfur metabolism; hydrogen sulfide biosynthesis; sulfite from sulfate: step 2/3.</text>
</comment>
<keyword evidence="6" id="KW-0597">Phosphoprotein</keyword>
<organism evidence="10 11">
    <name type="scientific">Polyangium mundeleinium</name>
    <dbReference type="NCBI Taxonomy" id="2995306"/>
    <lineage>
        <taxon>Bacteria</taxon>
        <taxon>Pseudomonadati</taxon>
        <taxon>Myxococcota</taxon>
        <taxon>Polyangia</taxon>
        <taxon>Polyangiales</taxon>
        <taxon>Polyangiaceae</taxon>
        <taxon>Polyangium</taxon>
    </lineage>
</organism>
<dbReference type="HAMAP" id="MF_00065">
    <property type="entry name" value="Adenylyl_sulf_kinase"/>
    <property type="match status" value="1"/>
</dbReference>
<dbReference type="Pfam" id="PF01747">
    <property type="entry name" value="ATP-sulfurylase"/>
    <property type="match status" value="1"/>
</dbReference>
<dbReference type="InterPro" id="IPR015947">
    <property type="entry name" value="PUA-like_sf"/>
</dbReference>
<keyword evidence="5 6" id="KW-0067">ATP-binding</keyword>
<comment type="function">
    <text evidence="6">Catalyzes the synthesis of activated sulfate.</text>
</comment>
<sequence length="572" mass="60746">MSGFVVWFTGLSGAGKSTLGAMLAAELRTRGVHVEVLDGDEVRTHLSKGLGFSREDRDTNVRRIGFVAKLVARSGACAITGAISPFRAIRDEQRAQIDRFVEVYCSASIDALAERDPKGLYRKALAGEIKGFTGIDDPYEPPLAPEVTLYTDRESKEESLAKIVARLEELGHVPAAKGSAVGGHAKQPSTLLARPHGGELVSRAVGPGLRETLAERARSMPGIDLDAEAEVDVDLLATGALSPLKGFFGEKDFLRVAREMRLENGLPWPVPITLAVSEEVAGSLRIGAEAALRARDGRIVAVIEVNDLYRPAASLAGRARVGPLGDEDPDLARHVARGPVLVGGEVHVIEPVRRGGPSAHDPATTRVMLATRGLGSVAGIRARTLPRRAEEHLARVALEVTGGLWIQAVEALEGDKSGLEAARFSTRLRCHEVLVERYFPAERVVLSAGLPARVGGGRQAVLDAIVCQNHGCSHALLVGSTFAGGVSGAERAFRVYAPGELGVVPLCFEDAFHSTRTNSMATSRSAPGDTSTWITATEAEILARITRGEAPPPEVLRPEVAEVLAAEPRSPS</sequence>
<evidence type="ECO:0000256" key="3">
    <source>
        <dbReference type="ARBA" id="ARBA00022679"/>
    </source>
</evidence>